<protein>
    <recommendedName>
        <fullName evidence="2">cysteine-S-conjugate beta-lyase</fullName>
        <ecNumber evidence="2">4.4.1.13</ecNumber>
    </recommendedName>
</protein>
<reference evidence="7 8" key="1">
    <citation type="submission" date="2022-03" db="EMBL/GenBank/DDBJ databases">
        <authorList>
            <person name="Jo J.-H."/>
            <person name="Im W.-T."/>
        </authorList>
    </citation>
    <scope>NUCLEOTIDE SEQUENCE [LARGE SCALE GENOMIC DNA]</scope>
    <source>
        <strain evidence="7 8">MA9</strain>
    </source>
</reference>
<comment type="caution">
    <text evidence="7">The sequence shown here is derived from an EMBL/GenBank/DDBJ whole genome shotgun (WGS) entry which is preliminary data.</text>
</comment>
<dbReference type="Gene3D" id="3.90.1150.10">
    <property type="entry name" value="Aspartate Aminotransferase, domain 1"/>
    <property type="match status" value="1"/>
</dbReference>
<evidence type="ECO:0000313" key="8">
    <source>
        <dbReference type="Proteomes" id="UP001316087"/>
    </source>
</evidence>
<name>A0ABS9UFC2_9BACL</name>
<dbReference type="PANTHER" id="PTHR43525">
    <property type="entry name" value="PROTEIN MALY"/>
    <property type="match status" value="1"/>
</dbReference>
<keyword evidence="7" id="KW-0032">Aminotransferase</keyword>
<evidence type="ECO:0000256" key="3">
    <source>
        <dbReference type="ARBA" id="ARBA00022898"/>
    </source>
</evidence>
<evidence type="ECO:0000313" key="7">
    <source>
        <dbReference type="EMBL" id="MCH7323042.1"/>
    </source>
</evidence>
<dbReference type="GO" id="GO:0008483">
    <property type="term" value="F:transaminase activity"/>
    <property type="evidence" value="ECO:0007669"/>
    <property type="project" value="UniProtKB-KW"/>
</dbReference>
<keyword evidence="7" id="KW-0808">Transferase</keyword>
<dbReference type="InterPro" id="IPR015421">
    <property type="entry name" value="PyrdxlP-dep_Trfase_major"/>
</dbReference>
<evidence type="ECO:0000256" key="5">
    <source>
        <dbReference type="ARBA" id="ARBA00037974"/>
    </source>
</evidence>
<dbReference type="InterPro" id="IPR027619">
    <property type="entry name" value="C-S_lyase_PatB-like"/>
</dbReference>
<dbReference type="EMBL" id="JAKZFC010000005">
    <property type="protein sequence ID" value="MCH7323042.1"/>
    <property type="molecule type" value="Genomic_DNA"/>
</dbReference>
<dbReference type="Proteomes" id="UP001316087">
    <property type="component" value="Unassembled WGS sequence"/>
</dbReference>
<dbReference type="EC" id="4.4.1.13" evidence="2"/>
<dbReference type="CDD" id="cd00609">
    <property type="entry name" value="AAT_like"/>
    <property type="match status" value="1"/>
</dbReference>
<proteinExistence type="inferred from homology"/>
<comment type="cofactor">
    <cofactor evidence="1">
        <name>pyridoxal 5'-phosphate</name>
        <dbReference type="ChEBI" id="CHEBI:597326"/>
    </cofactor>
</comment>
<dbReference type="InterPro" id="IPR015424">
    <property type="entry name" value="PyrdxlP-dep_Trfase"/>
</dbReference>
<accession>A0ABS9UFC2</accession>
<feature type="domain" description="Aminotransferase class I/classII large" evidence="6">
    <location>
        <begin position="56"/>
        <end position="379"/>
    </location>
</feature>
<dbReference type="NCBIfam" id="TIGR04350">
    <property type="entry name" value="C_S_lyase_PatB"/>
    <property type="match status" value="1"/>
</dbReference>
<evidence type="ECO:0000256" key="2">
    <source>
        <dbReference type="ARBA" id="ARBA00012224"/>
    </source>
</evidence>
<dbReference type="InterPro" id="IPR051798">
    <property type="entry name" value="Class-II_PLP-Dep_Aminotrans"/>
</dbReference>
<dbReference type="InterPro" id="IPR004839">
    <property type="entry name" value="Aminotransferase_I/II_large"/>
</dbReference>
<dbReference type="PANTHER" id="PTHR43525:SF1">
    <property type="entry name" value="PROTEIN MALY"/>
    <property type="match status" value="1"/>
</dbReference>
<keyword evidence="3" id="KW-0663">Pyridoxal phosphate</keyword>
<keyword evidence="8" id="KW-1185">Reference proteome</keyword>
<keyword evidence="4" id="KW-0456">Lyase</keyword>
<organism evidence="7 8">
    <name type="scientific">Solibacillus palustris</name>
    <dbReference type="NCBI Taxonomy" id="2908203"/>
    <lineage>
        <taxon>Bacteria</taxon>
        <taxon>Bacillati</taxon>
        <taxon>Bacillota</taxon>
        <taxon>Bacilli</taxon>
        <taxon>Bacillales</taxon>
        <taxon>Caryophanaceae</taxon>
        <taxon>Solibacillus</taxon>
    </lineage>
</organism>
<gene>
    <name evidence="7" type="ORF">LZ480_14280</name>
</gene>
<evidence type="ECO:0000256" key="4">
    <source>
        <dbReference type="ARBA" id="ARBA00023239"/>
    </source>
</evidence>
<dbReference type="Gene3D" id="3.40.640.10">
    <property type="entry name" value="Type I PLP-dependent aspartate aminotransferase-like (Major domain)"/>
    <property type="match status" value="1"/>
</dbReference>
<evidence type="ECO:0000256" key="1">
    <source>
        <dbReference type="ARBA" id="ARBA00001933"/>
    </source>
</evidence>
<comment type="similarity">
    <text evidence="5">Belongs to the class-II pyridoxal-phosphate-dependent aminotransferase family. MalY/PatB cystathionine beta-lyase subfamily.</text>
</comment>
<dbReference type="Pfam" id="PF00155">
    <property type="entry name" value="Aminotran_1_2"/>
    <property type="match status" value="1"/>
</dbReference>
<dbReference type="RefSeq" id="WP_241370202.1">
    <property type="nucleotide sequence ID" value="NZ_JAKZFC010000005.1"/>
</dbReference>
<dbReference type="InterPro" id="IPR015422">
    <property type="entry name" value="PyrdxlP-dep_Trfase_small"/>
</dbReference>
<dbReference type="SUPFAM" id="SSF53383">
    <property type="entry name" value="PLP-dependent transferases"/>
    <property type="match status" value="1"/>
</dbReference>
<sequence length="388" mass="43904">MSFFNEIHERRNSSSIKWDKMCEVYNLENTSELLPMWIADMDFPAPTVVSEAITERLKHPIFGYTFENCKVKDATVQWYQTRHNWTIDPDTILFQSGVVPAIATIVETFTKKGDKIGMATPAYPPFFNIPNAQQREIITCELTEQDGQYFLNFEKLEQIFQSDIKMYILCNPHNPIGIVWSREQLEELVALCIKYDVYLLADEIHADILIKKSYTPTLTVKNADNAKIIACIAPTKTFNIAGIHAAMMIASNKELFDALKSHTEAHGQMGLNVFACTTVEAVYTKGAPWLDELLPYIKNNMDYVVTELNAIPGICVSIPDATYLMWIDYRGTGLEENEIMHRLIHKGLVALDPGTKYGKAGQGFLRMNVACPFDLVKQGVEGIKKALQ</sequence>
<evidence type="ECO:0000259" key="6">
    <source>
        <dbReference type="Pfam" id="PF00155"/>
    </source>
</evidence>